<proteinExistence type="predicted"/>
<evidence type="ECO:0000313" key="2">
    <source>
        <dbReference type="Proteomes" id="UP000575068"/>
    </source>
</evidence>
<dbReference type="RefSeq" id="WP_184474532.1">
    <property type="nucleotide sequence ID" value="NZ_JACHOV010000003.1"/>
</dbReference>
<dbReference type="AlphaFoldDB" id="A0A840HT62"/>
<name>A0A840HT62_9SPHN</name>
<reference evidence="1 2" key="1">
    <citation type="submission" date="2020-08" db="EMBL/GenBank/DDBJ databases">
        <title>Genomic Encyclopedia of Type Strains, Phase IV (KMG-IV): sequencing the most valuable type-strain genomes for metagenomic binning, comparative biology and taxonomic classification.</title>
        <authorList>
            <person name="Goeker M."/>
        </authorList>
    </citation>
    <scope>NUCLEOTIDE SEQUENCE [LARGE SCALE GENOMIC DNA]</scope>
    <source>
        <strain evidence="1 2">DSM 7465</strain>
    </source>
</reference>
<organism evidence="1 2">
    <name type="scientific">Rhizorhapis suberifaciens</name>
    <name type="common">corky root of lettuce</name>
    <dbReference type="NCBI Taxonomy" id="13656"/>
    <lineage>
        <taxon>Bacteria</taxon>
        <taxon>Pseudomonadati</taxon>
        <taxon>Pseudomonadota</taxon>
        <taxon>Alphaproteobacteria</taxon>
        <taxon>Sphingomonadales</taxon>
        <taxon>Sphingomonadaceae</taxon>
        <taxon>Rhizorhapis</taxon>
    </lineage>
</organism>
<gene>
    <name evidence="1" type="ORF">HNQ99_000989</name>
</gene>
<protein>
    <recommendedName>
        <fullName evidence="3">STAS/SEC14 domain-containing protein</fullName>
    </recommendedName>
</protein>
<accession>A0A840HT62</accession>
<comment type="caution">
    <text evidence="1">The sequence shown here is derived from an EMBL/GenBank/DDBJ whole genome shotgun (WGS) entry which is preliminary data.</text>
</comment>
<dbReference type="EMBL" id="JACHOV010000003">
    <property type="protein sequence ID" value="MBB4640696.1"/>
    <property type="molecule type" value="Genomic_DNA"/>
</dbReference>
<dbReference type="Proteomes" id="UP000575068">
    <property type="component" value="Unassembled WGS sequence"/>
</dbReference>
<evidence type="ECO:0000313" key="1">
    <source>
        <dbReference type="EMBL" id="MBB4640696.1"/>
    </source>
</evidence>
<keyword evidence="2" id="KW-1185">Reference proteome</keyword>
<evidence type="ECO:0008006" key="3">
    <source>
        <dbReference type="Google" id="ProtNLM"/>
    </source>
</evidence>
<sequence length="125" mass="14434">MFHFSYDPDKILVRLSQQGYWSISVFRAFEAEFLKLHASIRKTNSNYRVIADCSDFPVQSAEIGEAFRVLFNKLMAENKGHYAILARSMLNKLQAQRAFPQPHVQVFIDTDEAMAWLFEDGSLPD</sequence>